<dbReference type="RefSeq" id="WP_202002048.1">
    <property type="nucleotide sequence ID" value="NZ_JAERSF010000002.1"/>
</dbReference>
<comment type="caution">
    <text evidence="1">The sequence shown here is derived from an EMBL/GenBank/DDBJ whole genome shotgun (WGS) entry which is preliminary data.</text>
</comment>
<evidence type="ECO:0008006" key="3">
    <source>
        <dbReference type="Google" id="ProtNLM"/>
    </source>
</evidence>
<dbReference type="Gene3D" id="1.10.530.10">
    <property type="match status" value="1"/>
</dbReference>
<protein>
    <recommendedName>
        <fullName evidence="3">Glycoside hydrolase family 19 catalytic domain-containing protein</fullName>
    </recommendedName>
</protein>
<evidence type="ECO:0000313" key="1">
    <source>
        <dbReference type="EMBL" id="MBL0737643.1"/>
    </source>
</evidence>
<accession>A0ABS1KDR5</accession>
<dbReference type="Proteomes" id="UP000603728">
    <property type="component" value="Unassembled WGS sequence"/>
</dbReference>
<proteinExistence type="predicted"/>
<sequence length="431" mass="50238">MAINFYDYVSSYDFVPFAELQSNDDFKVISSKQSSLISTAIKEVYKKKSEVTIEFKPETIKKEKTILKFKLKQAHQYASDPDGYLRYKLTAVNGQVFVSNYNKKEIEHDLGVKRYDGIVEIVFSKNLMQSVKYIDFYYKDNTDAWLDLKGELPDSWEHCGRVTIGAASTCYCNRGFTEEEMTNILTQLRKSDDVHYEIQFDKSGNTLYIDKEGKVISSTDTGRRPPEAVDKYRVQKNAFDKEGINIFDFKMEEKIQSKDANINTLTDELNKAFEKYQINTCIRKIHFLAQSYEESQRFHKTYESNPISTLSGGEHYRGRGLLQLTHDYNYEKFYIDLFKKIPTEKELDNFASRVSKELHLAVFGSAFYWKNIGSLKGNISQFADKDDVLTVSKEINGYKKNNALPNGYEERVRYTNELKKIFKYEKCINKK</sequence>
<keyword evidence="2" id="KW-1185">Reference proteome</keyword>
<gene>
    <name evidence="1" type="ORF">JI750_12125</name>
</gene>
<evidence type="ECO:0000313" key="2">
    <source>
        <dbReference type="Proteomes" id="UP000603728"/>
    </source>
</evidence>
<dbReference type="InterPro" id="IPR023346">
    <property type="entry name" value="Lysozyme-like_dom_sf"/>
</dbReference>
<name>A0ABS1KDR5_9FLAO</name>
<dbReference type="EMBL" id="JAERSF010000002">
    <property type="protein sequence ID" value="MBL0737643.1"/>
    <property type="molecule type" value="Genomic_DNA"/>
</dbReference>
<organism evidence="1 2">
    <name type="scientific">Flavobacterium tagetis</name>
    <dbReference type="NCBI Taxonomy" id="2801336"/>
    <lineage>
        <taxon>Bacteria</taxon>
        <taxon>Pseudomonadati</taxon>
        <taxon>Bacteroidota</taxon>
        <taxon>Flavobacteriia</taxon>
        <taxon>Flavobacteriales</taxon>
        <taxon>Flavobacteriaceae</taxon>
        <taxon>Flavobacterium</taxon>
    </lineage>
</organism>
<reference evidence="1 2" key="1">
    <citation type="submission" date="2021-01" db="EMBL/GenBank/DDBJ databases">
        <title>Genome seq and assembly of Flavobacterium sp. GN10.</title>
        <authorList>
            <person name="Chhetri G."/>
        </authorList>
    </citation>
    <scope>NUCLEOTIDE SEQUENCE [LARGE SCALE GENOMIC DNA]</scope>
    <source>
        <strain evidence="1 2">GN10</strain>
    </source>
</reference>
<dbReference type="SUPFAM" id="SSF53955">
    <property type="entry name" value="Lysozyme-like"/>
    <property type="match status" value="1"/>
</dbReference>